<dbReference type="Pfam" id="PF00892">
    <property type="entry name" value="EamA"/>
    <property type="match status" value="2"/>
</dbReference>
<keyword evidence="2" id="KW-0812">Transmembrane</keyword>
<dbReference type="AlphaFoldDB" id="A0A378YCB1"/>
<protein>
    <submittedName>
        <fullName evidence="5">Putative DMT superfamily transporter inner membrane protein</fullName>
    </submittedName>
</protein>
<dbReference type="EMBL" id="UGSG01000001">
    <property type="protein sequence ID" value="SUA74141.1"/>
    <property type="molecule type" value="Genomic_DNA"/>
</dbReference>
<dbReference type="InterPro" id="IPR050638">
    <property type="entry name" value="AA-Vitamin_Transporters"/>
</dbReference>
<organism evidence="5 6">
    <name type="scientific">Pandoraea pnomenusa</name>
    <dbReference type="NCBI Taxonomy" id="93220"/>
    <lineage>
        <taxon>Bacteria</taxon>
        <taxon>Pseudomonadati</taxon>
        <taxon>Pseudomonadota</taxon>
        <taxon>Betaproteobacteria</taxon>
        <taxon>Burkholderiales</taxon>
        <taxon>Burkholderiaceae</taxon>
        <taxon>Pandoraea</taxon>
    </lineage>
</organism>
<sequence>MSEFDQQGARRYGTMQPFPFLATAACAVFPIMRSSDIARLLSLSAIWGASFLFMRIIVPALGPLPTAFLRVALGAVGLAVILLALRVRWAFKGLLGASMLLGVINSGIPFVMYCLAARVLPAGYSAILNATTPLMGVVIGAMCFHDRLTGAKALGVLVGLAGVAVLTRTGPVTMSGPVAMGALACLVATSCYGLAGYLTRRWITERGGLDAKLVAFGSQLGAALVLLPFFGYVSVTSGMPGQATGGVWAAVAALGFLCSAIAYMLYFRLIADLGPLRSLTVTFLIPPFGVLWGALFLNEAVTLAHLVGGCFIALAVWLVCKPPRAVASTQRAPS</sequence>
<comment type="subcellular location">
    <subcellularLocation>
        <location evidence="1">Membrane</location>
        <topology evidence="1">Multi-pass membrane protein</topology>
    </subcellularLocation>
</comment>
<dbReference type="SUPFAM" id="SSF103481">
    <property type="entry name" value="Multidrug resistance efflux transporter EmrE"/>
    <property type="match status" value="2"/>
</dbReference>
<dbReference type="Proteomes" id="UP000254573">
    <property type="component" value="Unassembled WGS sequence"/>
</dbReference>
<evidence type="ECO:0000313" key="5">
    <source>
        <dbReference type="EMBL" id="SUA74141.1"/>
    </source>
</evidence>
<name>A0A378YCB1_9BURK</name>
<keyword evidence="3" id="KW-1133">Transmembrane helix</keyword>
<evidence type="ECO:0000256" key="1">
    <source>
        <dbReference type="ARBA" id="ARBA00004141"/>
    </source>
</evidence>
<dbReference type="InterPro" id="IPR000620">
    <property type="entry name" value="EamA_dom"/>
</dbReference>
<dbReference type="Gene3D" id="1.10.3730.20">
    <property type="match status" value="1"/>
</dbReference>
<keyword evidence="4" id="KW-0472">Membrane</keyword>
<dbReference type="InterPro" id="IPR037185">
    <property type="entry name" value="EmrE-like"/>
</dbReference>
<evidence type="ECO:0000256" key="4">
    <source>
        <dbReference type="ARBA" id="ARBA00023136"/>
    </source>
</evidence>
<gene>
    <name evidence="5" type="ORF">NCTC13160_00167</name>
</gene>
<dbReference type="PANTHER" id="PTHR32322">
    <property type="entry name" value="INNER MEMBRANE TRANSPORTER"/>
    <property type="match status" value="1"/>
</dbReference>
<reference evidence="5 6" key="1">
    <citation type="submission" date="2018-06" db="EMBL/GenBank/DDBJ databases">
        <authorList>
            <consortium name="Pathogen Informatics"/>
            <person name="Doyle S."/>
        </authorList>
    </citation>
    <scope>NUCLEOTIDE SEQUENCE [LARGE SCALE GENOMIC DNA]</scope>
    <source>
        <strain evidence="5 6">NCTC13160</strain>
    </source>
</reference>
<dbReference type="GO" id="GO:0016020">
    <property type="term" value="C:membrane"/>
    <property type="evidence" value="ECO:0007669"/>
    <property type="project" value="UniProtKB-SubCell"/>
</dbReference>
<evidence type="ECO:0000313" key="6">
    <source>
        <dbReference type="Proteomes" id="UP000254573"/>
    </source>
</evidence>
<dbReference type="PANTHER" id="PTHR32322:SF9">
    <property type="entry name" value="AMINO-ACID METABOLITE EFFLUX PUMP-RELATED"/>
    <property type="match status" value="1"/>
</dbReference>
<evidence type="ECO:0000256" key="2">
    <source>
        <dbReference type="ARBA" id="ARBA00022692"/>
    </source>
</evidence>
<evidence type="ECO:0000256" key="3">
    <source>
        <dbReference type="ARBA" id="ARBA00022989"/>
    </source>
</evidence>
<accession>A0A378YCB1</accession>
<proteinExistence type="predicted"/>
<dbReference type="OrthoDB" id="9810556at2"/>